<feature type="transmembrane region" description="Helical" evidence="1">
    <location>
        <begin position="12"/>
        <end position="30"/>
    </location>
</feature>
<dbReference type="InterPro" id="IPR003399">
    <property type="entry name" value="Mce/MlaD"/>
</dbReference>
<dbReference type="PANTHER" id="PTHR33371:SF4">
    <property type="entry name" value="INTERMEMBRANE PHOSPHOLIPID TRANSPORT SYSTEM BINDING PROTEIN MLAD"/>
    <property type="match status" value="1"/>
</dbReference>
<keyword evidence="1" id="KW-1133">Transmembrane helix</keyword>
<evidence type="ECO:0000313" key="3">
    <source>
        <dbReference type="EMBL" id="CAB4880550.1"/>
    </source>
</evidence>
<dbReference type="Pfam" id="PF02470">
    <property type="entry name" value="MlaD"/>
    <property type="match status" value="1"/>
</dbReference>
<reference evidence="3" key="1">
    <citation type="submission" date="2020-05" db="EMBL/GenBank/DDBJ databases">
        <authorList>
            <person name="Chiriac C."/>
            <person name="Salcher M."/>
            <person name="Ghai R."/>
            <person name="Kavagutti S V."/>
        </authorList>
    </citation>
    <scope>NUCLEOTIDE SEQUENCE</scope>
</reference>
<accession>A0A6J7EGY1</accession>
<feature type="domain" description="Mce/MlaD" evidence="2">
    <location>
        <begin position="50"/>
        <end position="126"/>
    </location>
</feature>
<gene>
    <name evidence="3" type="ORF">UFOPK3423_01310</name>
</gene>
<dbReference type="PANTHER" id="PTHR33371">
    <property type="entry name" value="INTERMEMBRANE PHOSPHOLIPID TRANSPORT SYSTEM BINDING PROTEIN MLAD-RELATED"/>
    <property type="match status" value="1"/>
</dbReference>
<keyword evidence="1" id="KW-0812">Transmembrane</keyword>
<dbReference type="InterPro" id="IPR052336">
    <property type="entry name" value="MlaD_Phospholipid_Transporter"/>
</dbReference>
<dbReference type="GO" id="GO:0005576">
    <property type="term" value="C:extracellular region"/>
    <property type="evidence" value="ECO:0007669"/>
    <property type="project" value="TreeGrafter"/>
</dbReference>
<name>A0A6J7EGY1_9ZZZZ</name>
<keyword evidence="1" id="KW-0472">Membrane</keyword>
<protein>
    <submittedName>
        <fullName evidence="3">Unannotated protein</fullName>
    </submittedName>
</protein>
<evidence type="ECO:0000259" key="2">
    <source>
        <dbReference type="Pfam" id="PF02470"/>
    </source>
</evidence>
<sequence>MIRIVRKHLRDVIAIAAVAVVGILVGAYILSNQRFYAPSWVPLIGSDFVDYEAEFSSAQAFTAGQGQTVMIAGVNVGEIGSVNLRDGRARIVLKIRRKYTPIFRDATALSRPKTGLNDMVIELNPGTSAAGALPADGVIPVSRTLANVNPDEVLAGLDVDTQRYLQLLIGGAGEGLDGNAANLSATLKRFDPTARYMAKIGEELVQRQRNIKRAVHNFRLLTDALGDRNTQLADFVSSSNDVFKVFATQQADLRAALRLLPSALKSTQTALASSDTLTTSLGPTLEALLPAARGLAAAQKGLQKLATDTTPVIQNQLRPFVPKAAPTVSALRPAARDLAKATPQLTQALTVVNKLVNGLAFNPSGKNPDGSPKEGFLFWLAWANHATAAMFSSQDAMGPIRRGIVFGNCTTLQTLEVVGTANPVLGTIASLLNAPSSEEACPVGGG</sequence>
<organism evidence="3">
    <name type="scientific">freshwater metagenome</name>
    <dbReference type="NCBI Taxonomy" id="449393"/>
    <lineage>
        <taxon>unclassified sequences</taxon>
        <taxon>metagenomes</taxon>
        <taxon>ecological metagenomes</taxon>
    </lineage>
</organism>
<evidence type="ECO:0000256" key="1">
    <source>
        <dbReference type="SAM" id="Phobius"/>
    </source>
</evidence>
<proteinExistence type="predicted"/>
<dbReference type="AlphaFoldDB" id="A0A6J7EGY1"/>
<dbReference type="EMBL" id="CAFBLQ010000165">
    <property type="protein sequence ID" value="CAB4880550.1"/>
    <property type="molecule type" value="Genomic_DNA"/>
</dbReference>